<protein>
    <recommendedName>
        <fullName evidence="4">DUF4352 domain-containing protein</fullName>
    </recommendedName>
</protein>
<dbReference type="Proteomes" id="UP001165283">
    <property type="component" value="Unassembled WGS sequence"/>
</dbReference>
<name>A0ABT1A562_9PSEU</name>
<keyword evidence="3" id="KW-1185">Reference proteome</keyword>
<evidence type="ECO:0000313" key="3">
    <source>
        <dbReference type="Proteomes" id="UP001165283"/>
    </source>
</evidence>
<proteinExistence type="predicted"/>
<reference evidence="2" key="1">
    <citation type="submission" date="2021-04" db="EMBL/GenBank/DDBJ databases">
        <title>Pseudonocardia sp. nov., isolated from sandy soil of mangrove forest.</title>
        <authorList>
            <person name="Zan Z."/>
            <person name="Huang R."/>
            <person name="Liu W."/>
        </authorList>
    </citation>
    <scope>NUCLEOTIDE SEQUENCE</scope>
    <source>
        <strain evidence="2">S2-4</strain>
    </source>
</reference>
<organism evidence="2 3">
    <name type="scientific">Pseudonocardia humida</name>
    <dbReference type="NCBI Taxonomy" id="2800819"/>
    <lineage>
        <taxon>Bacteria</taxon>
        <taxon>Bacillati</taxon>
        <taxon>Actinomycetota</taxon>
        <taxon>Actinomycetes</taxon>
        <taxon>Pseudonocardiales</taxon>
        <taxon>Pseudonocardiaceae</taxon>
        <taxon>Pseudonocardia</taxon>
    </lineage>
</organism>
<dbReference type="EMBL" id="JAGSOV010000050">
    <property type="protein sequence ID" value="MCO1658068.1"/>
    <property type="molecule type" value="Genomic_DNA"/>
</dbReference>
<dbReference type="PROSITE" id="PS51257">
    <property type="entry name" value="PROKAR_LIPOPROTEIN"/>
    <property type="match status" value="1"/>
</dbReference>
<feature type="chain" id="PRO_5046388292" description="DUF4352 domain-containing protein" evidence="1">
    <location>
        <begin position="25"/>
        <end position="194"/>
    </location>
</feature>
<dbReference type="RefSeq" id="WP_252441718.1">
    <property type="nucleotide sequence ID" value="NZ_JAGSOV010000050.1"/>
</dbReference>
<evidence type="ECO:0000256" key="1">
    <source>
        <dbReference type="SAM" id="SignalP"/>
    </source>
</evidence>
<gene>
    <name evidence="2" type="ORF">KDL28_23690</name>
</gene>
<sequence>MSIRGVRLLVVLVAGLALVGCTQAVGGGGASADGPATAAGEPVAELPVLSSRYAVDETDGQPVAVRVDLNEVRVIEQVLQVTFTARNTNAPARGDAPPGRWQVADFFGDGVAAADALDAVDGVYVVDPVHTTRHLPGRNPDGQCLCSGGLTDVSVLPGDGAVLTATFAAPTPDVQVVNVHVPRVGEFTGVRVER</sequence>
<feature type="signal peptide" evidence="1">
    <location>
        <begin position="1"/>
        <end position="24"/>
    </location>
</feature>
<keyword evidence="1" id="KW-0732">Signal</keyword>
<evidence type="ECO:0008006" key="4">
    <source>
        <dbReference type="Google" id="ProtNLM"/>
    </source>
</evidence>
<comment type="caution">
    <text evidence="2">The sequence shown here is derived from an EMBL/GenBank/DDBJ whole genome shotgun (WGS) entry which is preliminary data.</text>
</comment>
<accession>A0ABT1A562</accession>
<evidence type="ECO:0000313" key="2">
    <source>
        <dbReference type="EMBL" id="MCO1658068.1"/>
    </source>
</evidence>